<keyword evidence="2" id="KW-1185">Reference proteome</keyword>
<accession>A0ACC2XSZ2</accession>
<protein>
    <submittedName>
        <fullName evidence="1">Uncharacterized protein</fullName>
    </submittedName>
</protein>
<proteinExistence type="predicted"/>
<name>A0ACC2XSZ2_9TREE</name>
<evidence type="ECO:0000313" key="1">
    <source>
        <dbReference type="EMBL" id="KAJ9127165.1"/>
    </source>
</evidence>
<dbReference type="Proteomes" id="UP001234202">
    <property type="component" value="Unassembled WGS sequence"/>
</dbReference>
<comment type="caution">
    <text evidence="1">The sequence shown here is derived from an EMBL/GenBank/DDBJ whole genome shotgun (WGS) entry which is preliminary data.</text>
</comment>
<sequence>MFRPITAITRVSRIHARSYAAVATPASTSPATATSEHVKITHSPSSIPPGTILKDLSILKDKPDPVALPDEEYPAWLWTLTDEWQVKTAAAGGAAPSMTTPAGKGKAGGGGEFDLKAEKKKLRAT</sequence>
<gene>
    <name evidence="1" type="ORF">QFC24_001402</name>
</gene>
<evidence type="ECO:0000313" key="2">
    <source>
        <dbReference type="Proteomes" id="UP001234202"/>
    </source>
</evidence>
<organism evidence="1 2">
    <name type="scientific">Naganishia onofrii</name>
    <dbReference type="NCBI Taxonomy" id="1851511"/>
    <lineage>
        <taxon>Eukaryota</taxon>
        <taxon>Fungi</taxon>
        <taxon>Dikarya</taxon>
        <taxon>Basidiomycota</taxon>
        <taxon>Agaricomycotina</taxon>
        <taxon>Tremellomycetes</taxon>
        <taxon>Filobasidiales</taxon>
        <taxon>Filobasidiaceae</taxon>
        <taxon>Naganishia</taxon>
    </lineage>
</organism>
<dbReference type="EMBL" id="JASBWV010000003">
    <property type="protein sequence ID" value="KAJ9127165.1"/>
    <property type="molecule type" value="Genomic_DNA"/>
</dbReference>
<reference evidence="1" key="1">
    <citation type="submission" date="2023-04" db="EMBL/GenBank/DDBJ databases">
        <title>Draft Genome sequencing of Naganishia species isolated from polar environments using Oxford Nanopore Technology.</title>
        <authorList>
            <person name="Leo P."/>
            <person name="Venkateswaran K."/>
        </authorList>
    </citation>
    <scope>NUCLEOTIDE SEQUENCE</scope>
    <source>
        <strain evidence="1">DBVPG 5303</strain>
    </source>
</reference>